<reference evidence="8 9" key="1">
    <citation type="submission" date="2016-10" db="EMBL/GenBank/DDBJ databases">
        <title>The genome of Paramicrosporidium saccamoebae is the missing link in understanding Cryptomycota and Microsporidia evolution.</title>
        <authorList>
            <person name="Quandt C.A."/>
            <person name="Beaudet D."/>
            <person name="Corsaro D."/>
            <person name="Michel R."/>
            <person name="Corradi N."/>
            <person name="James T."/>
        </authorList>
    </citation>
    <scope>NUCLEOTIDE SEQUENCE [LARGE SCALE GENOMIC DNA]</scope>
    <source>
        <strain evidence="8 9">KSL3</strain>
    </source>
</reference>
<evidence type="ECO:0000256" key="5">
    <source>
        <dbReference type="RuleBase" id="RU367076"/>
    </source>
</evidence>
<dbReference type="PANTHER" id="PTHR12949">
    <property type="entry name" value="RNA POLYMERASE III DNA DIRECTED -RELATED"/>
    <property type="match status" value="1"/>
</dbReference>
<dbReference type="InterPro" id="IPR036388">
    <property type="entry name" value="WH-like_DNA-bd_sf"/>
</dbReference>
<dbReference type="PANTHER" id="PTHR12949:SF0">
    <property type="entry name" value="DNA-DIRECTED RNA POLYMERASE III SUBUNIT RPC3"/>
    <property type="match status" value="1"/>
</dbReference>
<dbReference type="InterPro" id="IPR013197">
    <property type="entry name" value="RNA_pol_III_RPC82-rel_HTH"/>
</dbReference>
<comment type="subunit">
    <text evidence="5">Component of the RNA polymerase III (Pol III) complex consisting of 17 subunits.</text>
</comment>
<comment type="similarity">
    <text evidence="5">Belongs to the RNA polymerase beta chain family.</text>
</comment>
<dbReference type="Gene3D" id="1.10.10.10">
    <property type="entry name" value="Winged helix-like DNA-binding domain superfamily/Winged helix DNA-binding domain"/>
    <property type="match status" value="3"/>
</dbReference>
<keyword evidence="9" id="KW-1185">Reference proteome</keyword>
<feature type="domain" description="RNA polymerase III subunit RPC82-related helix-turn-helix" evidence="6">
    <location>
        <begin position="8"/>
        <end position="65"/>
    </location>
</feature>
<evidence type="ECO:0000313" key="8">
    <source>
        <dbReference type="EMBL" id="PJF16532.1"/>
    </source>
</evidence>
<comment type="caution">
    <text evidence="8">The sequence shown here is derived from an EMBL/GenBank/DDBJ whole genome shotgun (WGS) entry which is preliminary data.</text>
</comment>
<comment type="subcellular location">
    <subcellularLocation>
        <location evidence="1 5">Nucleus</location>
    </subcellularLocation>
</comment>
<comment type="function">
    <text evidence="5">DNA-dependent RNA polymerase catalyzes the transcription of DNA into RNA using the four ribonucleoside triphosphates as substrates. Specific core component of RNA polymerase III which synthesizes small RNAs, such as 5S rRNA and tRNAs.</text>
</comment>
<keyword evidence="3 5" id="KW-0804">Transcription</keyword>
<dbReference type="GO" id="GO:0003697">
    <property type="term" value="F:single-stranded DNA binding"/>
    <property type="evidence" value="ECO:0007669"/>
    <property type="project" value="UniProtKB-UniRule"/>
</dbReference>
<sequence>MSRVQLHLLKSILRDCFGNVVECVGTVLAVKGALSLPVLVQNAKLPARAVKEALFVLIHHGLVRYRVTGDEDAVTRPVIYCIDVDRVMLRLAYPLFAGLAERRFAAEGFKVFLEVAKHGRLSKNLLNEGLDVFDTMVEEGFLEAATPESSIWGEESAGHVNIFGASHSPGKRRVTESPVKDAKRAKIDVVHFVRINVKTFVTALWHETMVDFVGNRINDAAALVMQSCLKCAGNGATFSSFQVSTKLPSGTPLLVDNPGRVGDKSPLSQYLDCLSQEIAFFNKIDSRAGGTYSIDLNASANTMRIKNIEAYISARFGEPSTRIFRILQDCKMLEEKTISKIAMMTPKDTRERLYQMLQRGLVHLQEVPKTLDHAPSRTFFLWTIPTPIVFTRMAEMSLKVCINLLERASVERKKSELLILKSERSDVVANPELLNDGERKQLKVLRKVLNRLAHHINCVMSEFLVLEHFK</sequence>
<dbReference type="FunFam" id="1.10.10.10:FF:000420">
    <property type="entry name" value="RNA polymerase III subunit, putative"/>
    <property type="match status" value="1"/>
</dbReference>
<dbReference type="Pfam" id="PF22536">
    <property type="entry name" value="WHD_POLR3C"/>
    <property type="match status" value="1"/>
</dbReference>
<dbReference type="InterPro" id="IPR055207">
    <property type="entry name" value="POLR3C_WHD"/>
</dbReference>
<evidence type="ECO:0000256" key="1">
    <source>
        <dbReference type="ARBA" id="ARBA00004123"/>
    </source>
</evidence>
<dbReference type="AlphaFoldDB" id="A0A2H9TFH0"/>
<evidence type="ECO:0000256" key="4">
    <source>
        <dbReference type="ARBA" id="ARBA00023242"/>
    </source>
</evidence>
<dbReference type="STRING" id="1246581.A0A2H9TFH0"/>
<accession>A0A2H9TFH0</accession>
<feature type="domain" description="DNA-directed RNA polymerase III subunit RPC3 winged-helix" evidence="7">
    <location>
        <begin position="308"/>
        <end position="384"/>
    </location>
</feature>
<organism evidence="8 9">
    <name type="scientific">Paramicrosporidium saccamoebae</name>
    <dbReference type="NCBI Taxonomy" id="1246581"/>
    <lineage>
        <taxon>Eukaryota</taxon>
        <taxon>Fungi</taxon>
        <taxon>Fungi incertae sedis</taxon>
        <taxon>Cryptomycota</taxon>
        <taxon>Cryptomycota incertae sedis</taxon>
        <taxon>Paramicrosporidium</taxon>
    </lineage>
</organism>
<evidence type="ECO:0000259" key="6">
    <source>
        <dbReference type="Pfam" id="PF08221"/>
    </source>
</evidence>
<proteinExistence type="inferred from homology"/>
<evidence type="ECO:0000256" key="2">
    <source>
        <dbReference type="ARBA" id="ARBA00022478"/>
    </source>
</evidence>
<dbReference type="EMBL" id="MTSL01000219">
    <property type="protein sequence ID" value="PJF16532.1"/>
    <property type="molecule type" value="Genomic_DNA"/>
</dbReference>
<dbReference type="Proteomes" id="UP000240830">
    <property type="component" value="Unassembled WGS sequence"/>
</dbReference>
<evidence type="ECO:0000256" key="3">
    <source>
        <dbReference type="ARBA" id="ARBA00023163"/>
    </source>
</evidence>
<gene>
    <name evidence="8" type="ORF">PSACC_03705</name>
</gene>
<evidence type="ECO:0000259" key="7">
    <source>
        <dbReference type="Pfam" id="PF22536"/>
    </source>
</evidence>
<dbReference type="OrthoDB" id="272392at2759"/>
<dbReference type="InterPro" id="IPR039748">
    <property type="entry name" value="RPC3"/>
</dbReference>
<protein>
    <recommendedName>
        <fullName evidence="5">DNA-directed RNA polymerase III subunit RPC3</fullName>
        <shortName evidence="5">RNA polymerase III subunit C3</shortName>
    </recommendedName>
</protein>
<keyword evidence="4 5" id="KW-0539">Nucleus</keyword>
<dbReference type="Pfam" id="PF08221">
    <property type="entry name" value="HTH_9"/>
    <property type="match status" value="1"/>
</dbReference>
<name>A0A2H9TFH0_9FUNG</name>
<keyword evidence="2 5" id="KW-0240">DNA-directed RNA polymerase</keyword>
<evidence type="ECO:0000313" key="9">
    <source>
        <dbReference type="Proteomes" id="UP000240830"/>
    </source>
</evidence>
<dbReference type="GO" id="GO:0005666">
    <property type="term" value="C:RNA polymerase III complex"/>
    <property type="evidence" value="ECO:0007669"/>
    <property type="project" value="UniProtKB-UniRule"/>
</dbReference>